<dbReference type="CDD" id="cd03784">
    <property type="entry name" value="GT1_Gtf-like"/>
    <property type="match status" value="1"/>
</dbReference>
<proteinExistence type="predicted"/>
<evidence type="ECO:0000313" key="3">
    <source>
        <dbReference type="Proteomes" id="UP000256964"/>
    </source>
</evidence>
<sequence length="504" mass="55790">MMSTPTKHLVVFPMQMWGHTRSVCTLAARIVKLRPVTITFFTAASVYERVKAEIARDFEPGEEDSASHIRLVALESGTDPHDMKTIQVAFGAALEKLLAGQAVVCVKTGTSYEPPAARPSAVLVDSFLYFAFQAARKHRDTLKVYAWFASSTLVFFGIFAQDLETLAEQEAARRGVSFEAAACDLVTSTEGKVIRTPCMPPMYDYEFHPQDFPFVPAFVANVLTKATRVVREADGMVTFDAADYSPEAAKAVRAWFAERKRRIYYAGPLIPHGRDAEANELKQSQQSDKIVRFLEERLASHGENSVIYISFGSLFWPTDNAKLWAVLETIMEKNIPFVMSCAAEFFRPPDGMDDKLSAYGNAIVAKWVPQQALLEHPATGWFLSHGGLNGTIETIMAGIPLIVYPIDADQPVNAIHLSENLNIAYELIEVRNGKGAGPIYRNGRVPIGTIEAVKSEMREVLERAFGEDGAQKRARLGALRQTLQSAWSDAGAAKRDVKTFLDEI</sequence>
<evidence type="ECO:0000256" key="1">
    <source>
        <dbReference type="ARBA" id="ARBA00022679"/>
    </source>
</evidence>
<keyword evidence="3" id="KW-1185">Reference proteome</keyword>
<dbReference type="GO" id="GO:0008194">
    <property type="term" value="F:UDP-glycosyltransferase activity"/>
    <property type="evidence" value="ECO:0007669"/>
    <property type="project" value="InterPro"/>
</dbReference>
<evidence type="ECO:0000313" key="2">
    <source>
        <dbReference type="EMBL" id="RDX55144.1"/>
    </source>
</evidence>
<dbReference type="OrthoDB" id="5835829at2759"/>
<dbReference type="Gene3D" id="3.40.50.2000">
    <property type="entry name" value="Glycogen Phosphorylase B"/>
    <property type="match status" value="2"/>
</dbReference>
<dbReference type="EMBL" id="KZ857383">
    <property type="protein sequence ID" value="RDX55144.1"/>
    <property type="molecule type" value="Genomic_DNA"/>
</dbReference>
<gene>
    <name evidence="2" type="ORF">OH76DRAFT_869978</name>
</gene>
<name>A0A371DRL7_9APHY</name>
<dbReference type="AlphaFoldDB" id="A0A371DRL7"/>
<organism evidence="2 3">
    <name type="scientific">Lentinus brumalis</name>
    <dbReference type="NCBI Taxonomy" id="2498619"/>
    <lineage>
        <taxon>Eukaryota</taxon>
        <taxon>Fungi</taxon>
        <taxon>Dikarya</taxon>
        <taxon>Basidiomycota</taxon>
        <taxon>Agaricomycotina</taxon>
        <taxon>Agaricomycetes</taxon>
        <taxon>Polyporales</taxon>
        <taxon>Polyporaceae</taxon>
        <taxon>Lentinus</taxon>
    </lineage>
</organism>
<dbReference type="STRING" id="139420.A0A371DRL7"/>
<dbReference type="InterPro" id="IPR002213">
    <property type="entry name" value="UDP_glucos_trans"/>
</dbReference>
<keyword evidence="1" id="KW-0808">Transferase</keyword>
<dbReference type="Proteomes" id="UP000256964">
    <property type="component" value="Unassembled WGS sequence"/>
</dbReference>
<accession>A0A371DRL7</accession>
<protein>
    <submittedName>
        <fullName evidence="2">UDP-Glycosyltransferase/glycogen phosphorylase</fullName>
    </submittedName>
</protein>
<dbReference type="PANTHER" id="PTHR48045">
    <property type="entry name" value="UDP-GLYCOSYLTRANSFERASE 72B1"/>
    <property type="match status" value="1"/>
</dbReference>
<reference evidence="2 3" key="1">
    <citation type="journal article" date="2018" name="Biotechnol. Biofuels">
        <title>Integrative visual omics of the white-rot fungus Polyporus brumalis exposes the biotechnological potential of its oxidative enzymes for delignifying raw plant biomass.</title>
        <authorList>
            <person name="Miyauchi S."/>
            <person name="Rancon A."/>
            <person name="Drula E."/>
            <person name="Hage H."/>
            <person name="Chaduli D."/>
            <person name="Favel A."/>
            <person name="Grisel S."/>
            <person name="Henrissat B."/>
            <person name="Herpoel-Gimbert I."/>
            <person name="Ruiz-Duenas F.J."/>
            <person name="Chevret D."/>
            <person name="Hainaut M."/>
            <person name="Lin J."/>
            <person name="Wang M."/>
            <person name="Pangilinan J."/>
            <person name="Lipzen A."/>
            <person name="Lesage-Meessen L."/>
            <person name="Navarro D."/>
            <person name="Riley R."/>
            <person name="Grigoriev I.V."/>
            <person name="Zhou S."/>
            <person name="Raouche S."/>
            <person name="Rosso M.N."/>
        </authorList>
    </citation>
    <scope>NUCLEOTIDE SEQUENCE [LARGE SCALE GENOMIC DNA]</scope>
    <source>
        <strain evidence="2 3">BRFM 1820</strain>
    </source>
</reference>
<dbReference type="PANTHER" id="PTHR48045:SF34">
    <property type="entry name" value="ISOFLAVONE 7-O-GLUCOSYLTRANSFERASE 1-LIKE"/>
    <property type="match status" value="1"/>
</dbReference>
<dbReference type="SUPFAM" id="SSF53756">
    <property type="entry name" value="UDP-Glycosyltransferase/glycogen phosphorylase"/>
    <property type="match status" value="1"/>
</dbReference>
<dbReference type="Pfam" id="PF00201">
    <property type="entry name" value="UDPGT"/>
    <property type="match status" value="1"/>
</dbReference>